<name>A0AA49GE48_9BACT</name>
<dbReference type="Pfam" id="PF09697">
    <property type="entry name" value="Porph_ging"/>
    <property type="match status" value="1"/>
</dbReference>
<protein>
    <submittedName>
        <fullName evidence="1">GLPGLI family protein</fullName>
    </submittedName>
</protein>
<dbReference type="AlphaFoldDB" id="A0AA49GE48"/>
<reference evidence="1" key="1">
    <citation type="submission" date="2023-08" db="EMBL/GenBank/DDBJ databases">
        <title>Comparative genomics and taxonomic characterization of three novel marine species of genus Marivirga.</title>
        <authorList>
            <person name="Muhammad N."/>
            <person name="Kim S.-G."/>
        </authorList>
    </citation>
    <scope>NUCLEOTIDE SEQUENCE [LARGE SCALE GENOMIC DNA]</scope>
    <source>
        <strain evidence="1">ABR2-2</strain>
    </source>
</reference>
<evidence type="ECO:0000313" key="1">
    <source>
        <dbReference type="EMBL" id="WKK84996.2"/>
    </source>
</evidence>
<accession>A0AA49GE48</accession>
<evidence type="ECO:0000313" key="2">
    <source>
        <dbReference type="Proteomes" id="UP001244443"/>
    </source>
</evidence>
<dbReference type="EMBL" id="CP129970">
    <property type="protein sequence ID" value="WKK84996.2"/>
    <property type="molecule type" value="Genomic_DNA"/>
</dbReference>
<keyword evidence="2" id="KW-1185">Reference proteome</keyword>
<organism evidence="1 2">
    <name type="scientific">Marivirga arenosa</name>
    <dbReference type="NCBI Taxonomy" id="3059076"/>
    <lineage>
        <taxon>Bacteria</taxon>
        <taxon>Pseudomonadati</taxon>
        <taxon>Bacteroidota</taxon>
        <taxon>Cytophagia</taxon>
        <taxon>Cytophagales</taxon>
        <taxon>Marivirgaceae</taxon>
        <taxon>Marivirga</taxon>
    </lineage>
</organism>
<dbReference type="InterPro" id="IPR005901">
    <property type="entry name" value="GLPGLI"/>
</dbReference>
<gene>
    <name evidence="1" type="ORF">QYS48_23630</name>
</gene>
<dbReference type="Proteomes" id="UP001244443">
    <property type="component" value="Chromosome"/>
</dbReference>
<dbReference type="RefSeq" id="WP_308356266.1">
    <property type="nucleotide sequence ID" value="NZ_CP129970.2"/>
</dbReference>
<sequence>MKSLKMTLLFILLYFPFNYLLIAQEFNGLAKYKVRLAEDKFDFDASLFFNEKFSKFIYKENDKKKWVVDSDDPMGPIQVVYTDNQGYIVWRSILDPNMYVREFCGSERPEVYLDPIKFDWTLVNEEKEVAGLSCQKATTSFRGREYTVWYTTSIPISVGPWKFNGLPGLIVSVTDNKNEVHIRLVDLNLSASITDLSNPFQNTTITREKFIECLDSEYEKYYRRNQAIIAQLQAQAQADGDDIEISDGGLSKERKSTELN</sequence>
<proteinExistence type="predicted"/>
<dbReference type="NCBIfam" id="TIGR01200">
    <property type="entry name" value="GLPGLI"/>
    <property type="match status" value="1"/>
</dbReference>